<feature type="transmembrane region" description="Helical" evidence="10">
    <location>
        <begin position="36"/>
        <end position="60"/>
    </location>
</feature>
<feature type="transmembrane region" description="Helical" evidence="10">
    <location>
        <begin position="98"/>
        <end position="120"/>
    </location>
</feature>
<dbReference type="GO" id="GO:0006612">
    <property type="term" value="P:protein targeting to membrane"/>
    <property type="evidence" value="ECO:0007669"/>
    <property type="project" value="TreeGrafter"/>
</dbReference>
<dbReference type="GO" id="GO:0016020">
    <property type="term" value="C:membrane"/>
    <property type="evidence" value="ECO:0007669"/>
    <property type="project" value="UniProtKB-SubCell"/>
</dbReference>
<keyword evidence="7" id="KW-0449">Lipoprotein</keyword>
<dbReference type="GO" id="GO:0005783">
    <property type="term" value="C:endoplasmic reticulum"/>
    <property type="evidence" value="ECO:0007669"/>
    <property type="project" value="TreeGrafter"/>
</dbReference>
<dbReference type="AlphaFoldDB" id="A0AAD5TP30"/>
<evidence type="ECO:0000256" key="10">
    <source>
        <dbReference type="RuleBase" id="RU079119"/>
    </source>
</evidence>
<evidence type="ECO:0000313" key="14">
    <source>
        <dbReference type="Proteomes" id="UP001212152"/>
    </source>
</evidence>
<evidence type="ECO:0000313" key="13">
    <source>
        <dbReference type="EMBL" id="KAJ3180448.1"/>
    </source>
</evidence>
<evidence type="ECO:0000256" key="2">
    <source>
        <dbReference type="ARBA" id="ARBA00022679"/>
    </source>
</evidence>
<keyword evidence="3 10" id="KW-0812">Transmembrane</keyword>
<keyword evidence="6" id="KW-0564">Palmitate</keyword>
<keyword evidence="2 10" id="KW-0808">Transferase</keyword>
<dbReference type="GO" id="GO:0005794">
    <property type="term" value="C:Golgi apparatus"/>
    <property type="evidence" value="ECO:0007669"/>
    <property type="project" value="TreeGrafter"/>
</dbReference>
<proteinExistence type="inferred from homology"/>
<evidence type="ECO:0000256" key="5">
    <source>
        <dbReference type="ARBA" id="ARBA00023136"/>
    </source>
</evidence>
<comment type="subcellular location">
    <subcellularLocation>
        <location evidence="1">Membrane</location>
        <topology evidence="1">Multi-pass membrane protein</topology>
    </subcellularLocation>
</comment>
<evidence type="ECO:0000256" key="3">
    <source>
        <dbReference type="ARBA" id="ARBA00022692"/>
    </source>
</evidence>
<dbReference type="InterPro" id="IPR001594">
    <property type="entry name" value="Palmitoyltrfase_DHHC"/>
</dbReference>
<evidence type="ECO:0000256" key="9">
    <source>
        <dbReference type="ARBA" id="ARBA00048048"/>
    </source>
</evidence>
<sequence>MPYPSLRMEYVKMSRAPIHGRQPVVNNCVGHNNFRFFFAFLTTTIIMCFYGAYLAYYVFVLEMRVQQVDMLVVYDHVAGTRVPLSSQQKWMYMVHRELLLTALGMFCICAGVVVVAFILYQLSLIVARGITTNESFKWDDVAYDVKEGVVHLPRRVLECNQRGESPISRKAPVPPSVGPTAGGGKGGRGGGAARKRKQQQQQPTVERKEKDKLKEEETEERHGTDDELVTIQSVNELRNIYHLGWWRNLMDVLFPVPL</sequence>
<comment type="caution">
    <text evidence="13">The sequence shown here is derived from an EMBL/GenBank/DDBJ whole genome shotgun (WGS) entry which is preliminary data.</text>
</comment>
<comment type="similarity">
    <text evidence="10">Belongs to the DHHC palmitoyltransferase family.</text>
</comment>
<evidence type="ECO:0000256" key="11">
    <source>
        <dbReference type="SAM" id="MobiDB-lite"/>
    </source>
</evidence>
<dbReference type="Pfam" id="PF01529">
    <property type="entry name" value="DHHC"/>
    <property type="match status" value="1"/>
</dbReference>
<keyword evidence="14" id="KW-1185">Reference proteome</keyword>
<dbReference type="EMBL" id="JADGJQ010000016">
    <property type="protein sequence ID" value="KAJ3180448.1"/>
    <property type="molecule type" value="Genomic_DNA"/>
</dbReference>
<feature type="compositionally biased region" description="Gly residues" evidence="11">
    <location>
        <begin position="180"/>
        <end position="192"/>
    </location>
</feature>
<dbReference type="EC" id="2.3.1.225" evidence="10"/>
<feature type="domain" description="Palmitoyltransferase DHHC" evidence="12">
    <location>
        <begin position="23"/>
        <end position="138"/>
    </location>
</feature>
<dbReference type="InterPro" id="IPR039859">
    <property type="entry name" value="PFA4/ZDH16/20/ERF2-like"/>
</dbReference>
<dbReference type="PANTHER" id="PTHR22883">
    <property type="entry name" value="ZINC FINGER DHHC DOMAIN CONTAINING PROTEIN"/>
    <property type="match status" value="1"/>
</dbReference>
<feature type="compositionally biased region" description="Basic and acidic residues" evidence="11">
    <location>
        <begin position="205"/>
        <end position="225"/>
    </location>
</feature>
<evidence type="ECO:0000256" key="8">
    <source>
        <dbReference type="ARBA" id="ARBA00023315"/>
    </source>
</evidence>
<evidence type="ECO:0000256" key="1">
    <source>
        <dbReference type="ARBA" id="ARBA00004141"/>
    </source>
</evidence>
<keyword evidence="5 10" id="KW-0472">Membrane</keyword>
<evidence type="ECO:0000256" key="6">
    <source>
        <dbReference type="ARBA" id="ARBA00023139"/>
    </source>
</evidence>
<gene>
    <name evidence="13" type="ORF">HDU87_001957</name>
</gene>
<protein>
    <recommendedName>
        <fullName evidence="10">Palmitoyltransferase</fullName>
        <ecNumber evidence="10">2.3.1.225</ecNumber>
    </recommendedName>
</protein>
<dbReference type="Proteomes" id="UP001212152">
    <property type="component" value="Unassembled WGS sequence"/>
</dbReference>
<accession>A0AAD5TP30</accession>
<comment type="domain">
    <text evidence="10">The DHHC domain is required for palmitoyltransferase activity.</text>
</comment>
<keyword evidence="4 10" id="KW-1133">Transmembrane helix</keyword>
<feature type="region of interest" description="Disordered" evidence="11">
    <location>
        <begin position="163"/>
        <end position="227"/>
    </location>
</feature>
<dbReference type="GO" id="GO:0019706">
    <property type="term" value="F:protein-cysteine S-palmitoyltransferase activity"/>
    <property type="evidence" value="ECO:0007669"/>
    <property type="project" value="UniProtKB-EC"/>
</dbReference>
<organism evidence="13 14">
    <name type="scientific">Geranomyces variabilis</name>
    <dbReference type="NCBI Taxonomy" id="109894"/>
    <lineage>
        <taxon>Eukaryota</taxon>
        <taxon>Fungi</taxon>
        <taxon>Fungi incertae sedis</taxon>
        <taxon>Chytridiomycota</taxon>
        <taxon>Chytridiomycota incertae sedis</taxon>
        <taxon>Chytridiomycetes</taxon>
        <taxon>Spizellomycetales</taxon>
        <taxon>Powellomycetaceae</taxon>
        <taxon>Geranomyces</taxon>
    </lineage>
</organism>
<comment type="catalytic activity">
    <reaction evidence="9 10">
        <text>L-cysteinyl-[protein] + hexadecanoyl-CoA = S-hexadecanoyl-L-cysteinyl-[protein] + CoA</text>
        <dbReference type="Rhea" id="RHEA:36683"/>
        <dbReference type="Rhea" id="RHEA-COMP:10131"/>
        <dbReference type="Rhea" id="RHEA-COMP:11032"/>
        <dbReference type="ChEBI" id="CHEBI:29950"/>
        <dbReference type="ChEBI" id="CHEBI:57287"/>
        <dbReference type="ChEBI" id="CHEBI:57379"/>
        <dbReference type="ChEBI" id="CHEBI:74151"/>
        <dbReference type="EC" id="2.3.1.225"/>
    </reaction>
</comment>
<name>A0AAD5TP30_9FUNG</name>
<keyword evidence="8 10" id="KW-0012">Acyltransferase</keyword>
<evidence type="ECO:0000256" key="7">
    <source>
        <dbReference type="ARBA" id="ARBA00023288"/>
    </source>
</evidence>
<dbReference type="PANTHER" id="PTHR22883:SF473">
    <property type="entry name" value="PALMITOYLTRANSFERASE"/>
    <property type="match status" value="1"/>
</dbReference>
<reference evidence="13" key="1">
    <citation type="submission" date="2020-05" db="EMBL/GenBank/DDBJ databases">
        <title>Phylogenomic resolution of chytrid fungi.</title>
        <authorList>
            <person name="Stajich J.E."/>
            <person name="Amses K."/>
            <person name="Simmons R."/>
            <person name="Seto K."/>
            <person name="Myers J."/>
            <person name="Bonds A."/>
            <person name="Quandt C.A."/>
            <person name="Barry K."/>
            <person name="Liu P."/>
            <person name="Grigoriev I."/>
            <person name="Longcore J.E."/>
            <person name="James T.Y."/>
        </authorList>
    </citation>
    <scope>NUCLEOTIDE SEQUENCE</scope>
    <source>
        <strain evidence="13">JEL0379</strain>
    </source>
</reference>
<evidence type="ECO:0000259" key="12">
    <source>
        <dbReference type="Pfam" id="PF01529"/>
    </source>
</evidence>
<evidence type="ECO:0000256" key="4">
    <source>
        <dbReference type="ARBA" id="ARBA00022989"/>
    </source>
</evidence>